<gene>
    <name evidence="4" type="ORF">KHM83_02935</name>
</gene>
<keyword evidence="2 3" id="KW-0802">TPR repeat</keyword>
<dbReference type="Gene3D" id="1.25.40.10">
    <property type="entry name" value="Tetratricopeptide repeat domain"/>
    <property type="match status" value="2"/>
</dbReference>
<dbReference type="InterPro" id="IPR019734">
    <property type="entry name" value="TPR_rpt"/>
</dbReference>
<dbReference type="RefSeq" id="WP_213235414.1">
    <property type="nucleotide sequence ID" value="NZ_JAHBCL010000004.1"/>
</dbReference>
<dbReference type="PANTHER" id="PTHR44943:SF8">
    <property type="entry name" value="TPR REPEAT-CONTAINING PROTEIN MJ0263"/>
    <property type="match status" value="1"/>
</dbReference>
<reference evidence="4 5" key="1">
    <citation type="submission" date="2021-05" db="EMBL/GenBank/DDBJ databases">
        <title>Fusibacter ferrireducens sp. nov., an anaerobic, sulfur- and Fe-reducing bacterium isolated from the mangrove sediment.</title>
        <authorList>
            <person name="Qiu D."/>
        </authorList>
    </citation>
    <scope>NUCLEOTIDE SEQUENCE [LARGE SCALE GENOMIC DNA]</scope>
    <source>
        <strain evidence="4 5">DSM 12116</strain>
    </source>
</reference>
<dbReference type="Proteomes" id="UP000746471">
    <property type="component" value="Unassembled WGS sequence"/>
</dbReference>
<dbReference type="SUPFAM" id="SSF48452">
    <property type="entry name" value="TPR-like"/>
    <property type="match status" value="1"/>
</dbReference>
<accession>A0ABS5PKC8</accession>
<name>A0ABS5PKC8_9FIRM</name>
<protein>
    <submittedName>
        <fullName evidence="4">Tetratricopeptide repeat protein</fullName>
    </submittedName>
</protein>
<evidence type="ECO:0000256" key="3">
    <source>
        <dbReference type="PROSITE-ProRule" id="PRU00339"/>
    </source>
</evidence>
<dbReference type="PROSITE" id="PS50005">
    <property type="entry name" value="TPR"/>
    <property type="match status" value="1"/>
</dbReference>
<sequence>MKQGNVNLKNAALLKRFLEEVIFIELKNEIGKWPTSLPMPVYLHKMAAQIREDQIDTISAEAIIRGVVTVIGADPTFKHASAYIRQLETLDASIWQKVVETGLSLASKGAYLEAILHFNAVLVADENNVNALYNMGRAFDDLYRENQDRQYLAFIKHCYDRTVELAPDFGPVHFALGFFYYNEEKYAQAEAAWLEALKTDLSYDMREEIVSALGRVEDRTTFERGREYILNGRFEEGLELLKSIEAIHDDWWQLNFFIGLALKMQERYEDALSYFLKVLVLNSGFIQAMNEAGICLIAIGDYEQALAHYREALRLSPKNPEYLCNKGVVYYHMKAYDDAFIAIDEAHALAPDDEVIQMWFHHIQQYID</sequence>
<dbReference type="EMBL" id="JAHBCL010000004">
    <property type="protein sequence ID" value="MBS7525625.1"/>
    <property type="molecule type" value="Genomic_DNA"/>
</dbReference>
<dbReference type="InterPro" id="IPR011990">
    <property type="entry name" value="TPR-like_helical_dom_sf"/>
</dbReference>
<evidence type="ECO:0000313" key="5">
    <source>
        <dbReference type="Proteomes" id="UP000746471"/>
    </source>
</evidence>
<proteinExistence type="predicted"/>
<comment type="caution">
    <text evidence="4">The sequence shown here is derived from an EMBL/GenBank/DDBJ whole genome shotgun (WGS) entry which is preliminary data.</text>
</comment>
<feature type="repeat" description="TPR" evidence="3">
    <location>
        <begin position="286"/>
        <end position="319"/>
    </location>
</feature>
<keyword evidence="5" id="KW-1185">Reference proteome</keyword>
<evidence type="ECO:0000313" key="4">
    <source>
        <dbReference type="EMBL" id="MBS7525625.1"/>
    </source>
</evidence>
<organism evidence="4 5">
    <name type="scientific">Fusibacter paucivorans</name>
    <dbReference type="NCBI Taxonomy" id="76009"/>
    <lineage>
        <taxon>Bacteria</taxon>
        <taxon>Bacillati</taxon>
        <taxon>Bacillota</taxon>
        <taxon>Clostridia</taxon>
        <taxon>Eubacteriales</taxon>
        <taxon>Eubacteriales Family XII. Incertae Sedis</taxon>
        <taxon>Fusibacter</taxon>
    </lineage>
</organism>
<keyword evidence="1" id="KW-0677">Repeat</keyword>
<dbReference type="SMART" id="SM00028">
    <property type="entry name" value="TPR"/>
    <property type="match status" value="5"/>
</dbReference>
<dbReference type="InterPro" id="IPR051685">
    <property type="entry name" value="Ycf3/AcsC/BcsC/TPR_MFPF"/>
</dbReference>
<dbReference type="PANTHER" id="PTHR44943">
    <property type="entry name" value="CELLULOSE SYNTHASE OPERON PROTEIN C"/>
    <property type="match status" value="1"/>
</dbReference>
<dbReference type="PROSITE" id="PS50293">
    <property type="entry name" value="TPR_REGION"/>
    <property type="match status" value="1"/>
</dbReference>
<evidence type="ECO:0000256" key="2">
    <source>
        <dbReference type="ARBA" id="ARBA00022803"/>
    </source>
</evidence>
<dbReference type="Pfam" id="PF13414">
    <property type="entry name" value="TPR_11"/>
    <property type="match status" value="1"/>
</dbReference>
<evidence type="ECO:0000256" key="1">
    <source>
        <dbReference type="ARBA" id="ARBA00022737"/>
    </source>
</evidence>